<sequence length="295" mass="32965">MSAKDSFKYKASALALAVAIAISPVATVQASGFPTVDLAQVAQGVADYNNQLLQYTEMMKQTVEQQAQTILDQSQLVQLVNQYEQMMTSYNHMLRQMTALKNMMDRRDWEGLYNKYASVIDSFPGSGMTDFSAGKWISKGKELQSLYARINKINDLEDAIRAIPFNSKSDEAVTEATEQSFARQQMAVGQSLFVEDMNDEIQTQMERYGEVAQKRASLGAEDHLATLQVMAEQNELMIEAAQQQNAINNAQLQYSNQLPAHIFAKQNKGRLASLTEAKEVLSDSIEIDNSQLSNY</sequence>
<feature type="signal peptide" evidence="2">
    <location>
        <begin position="1"/>
        <end position="30"/>
    </location>
</feature>
<evidence type="ECO:0000256" key="2">
    <source>
        <dbReference type="SAM" id="SignalP"/>
    </source>
</evidence>
<gene>
    <name evidence="3" type="ORF">H0H12_29780</name>
</gene>
<dbReference type="EMBL" id="CP059054">
    <property type="protein sequence ID" value="QLJ17414.1"/>
    <property type="molecule type" value="Genomic_DNA"/>
</dbReference>
<dbReference type="AlphaFoldDB" id="A0A7D5W4Y2"/>
<evidence type="ECO:0000313" key="3">
    <source>
        <dbReference type="EMBL" id="QLJ17414.1"/>
    </source>
</evidence>
<evidence type="ECO:0000313" key="4">
    <source>
        <dbReference type="Proteomes" id="UP000510934"/>
    </source>
</evidence>
<keyword evidence="2" id="KW-0732">Signal</keyword>
<keyword evidence="1" id="KW-0175">Coiled coil</keyword>
<dbReference type="Proteomes" id="UP000510934">
    <property type="component" value="Plasmid pBS1142"/>
</dbReference>
<feature type="coiled-coil region" evidence="1">
    <location>
        <begin position="224"/>
        <end position="253"/>
    </location>
</feature>
<protein>
    <recommendedName>
        <fullName evidence="5">P-type conjugative transfer protein TrbJ</fullName>
    </recommendedName>
</protein>
<accession>A0A7D5W4Y2</accession>
<dbReference type="RefSeq" id="WP_180690201.1">
    <property type="nucleotide sequence ID" value="NZ_CP059054.1"/>
</dbReference>
<geneLocation type="plasmid" evidence="4">
    <name>pbs1142</name>
</geneLocation>
<reference evidence="3 4" key="1">
    <citation type="journal article" date="2009" name="Mikrobiologiia">
        <title>[Phenanthren biodegradation and interaction of Pseudomonas putida BS3701 and Burkholderia sp.BS3702 in plant rhizosphere].</title>
        <authorList>
            <person name="Ovchinnikova A.A."/>
            <person name="Vetrova A.A."/>
            <person name="Filonov A.E."/>
            <person name="Boronin A.M."/>
        </authorList>
    </citation>
    <scope>NUCLEOTIDE SEQUENCE [LARGE SCALE GENOMIC DNA]</scope>
    <source>
        <strain evidence="3 4">BS3701</strain>
        <plasmid evidence="4">pbs1142</plasmid>
    </source>
</reference>
<name>A0A7D5W4Y2_PSEPU</name>
<evidence type="ECO:0000256" key="1">
    <source>
        <dbReference type="SAM" id="Coils"/>
    </source>
</evidence>
<feature type="chain" id="PRO_5028425133" description="P-type conjugative transfer protein TrbJ" evidence="2">
    <location>
        <begin position="31"/>
        <end position="295"/>
    </location>
</feature>
<evidence type="ECO:0008006" key="5">
    <source>
        <dbReference type="Google" id="ProtNLM"/>
    </source>
</evidence>
<keyword evidence="3" id="KW-0614">Plasmid</keyword>
<proteinExistence type="predicted"/>
<dbReference type="SUPFAM" id="SSF101082">
    <property type="entry name" value="Typo IV secretion system protein TraC"/>
    <property type="match status" value="1"/>
</dbReference>
<organism evidence="3 4">
    <name type="scientific">Pseudomonas putida</name>
    <name type="common">Arthrobacter siderocapsulatus</name>
    <dbReference type="NCBI Taxonomy" id="303"/>
    <lineage>
        <taxon>Bacteria</taxon>
        <taxon>Pseudomonadati</taxon>
        <taxon>Pseudomonadota</taxon>
        <taxon>Gammaproteobacteria</taxon>
        <taxon>Pseudomonadales</taxon>
        <taxon>Pseudomonadaceae</taxon>
        <taxon>Pseudomonas</taxon>
    </lineage>
</organism>